<dbReference type="EMBL" id="CAJNON010001559">
    <property type="protein sequence ID" value="CAF1471414.1"/>
    <property type="molecule type" value="Genomic_DNA"/>
</dbReference>
<name>A0A819FBH7_9BILA</name>
<evidence type="ECO:0000313" key="1">
    <source>
        <dbReference type="EMBL" id="CAF1471414.1"/>
    </source>
</evidence>
<sequence length="446" mass="53075">MTAINNYDDFNFDDSSDDLLYEIGVAMDNSNQVIEGEEKCLSQKLSQLLTSEDDRKQINENKRSPPSTSTIVSTISKKIKFDHDYQQENNSDDDIVEEIIPNYLLINHTHFQQLFHALTSTTATSLTIEDIQEIALLLRQITILNLQRSLWNIYLQSGIGKLETDYHQSRIPSESVFLWPSEVKSTLSMKNKKQQQQQNELTTINHDTCLKYVNKMLDQYMNHLIDYEKKLKNKNFRLNNLFTLQIKDNLIRYVEQQEIKMIRIEIESKIAIVKYNYQDHLIEWEYNQLIPNTYQLQLWKNLTQLKQEKEKSKYEVTLLKQRRLYHHLPAPLKSLQLPLLSTLSIDTIHDLKIREDLMNRYRKINEETKSEMMTLYIHIAEAKMNENLIKFNENIAQIRSNQQLTQSMMNVIERRFKNIDERFEYLYQLKVRALEPKNKTLSDRKI</sequence>
<dbReference type="Proteomes" id="UP000663881">
    <property type="component" value="Unassembled WGS sequence"/>
</dbReference>
<protein>
    <submittedName>
        <fullName evidence="2">Uncharacterized protein</fullName>
    </submittedName>
</protein>
<dbReference type="Proteomes" id="UP000663891">
    <property type="component" value="Unassembled WGS sequence"/>
</dbReference>
<comment type="caution">
    <text evidence="2">The sequence shown here is derived from an EMBL/GenBank/DDBJ whole genome shotgun (WGS) entry which is preliminary data.</text>
</comment>
<dbReference type="AlphaFoldDB" id="A0A819FBH7"/>
<gene>
    <name evidence="2" type="ORF">OKA104_LOCUS22255</name>
    <name evidence="1" type="ORF">VCS650_LOCUS40637</name>
</gene>
<evidence type="ECO:0000313" key="2">
    <source>
        <dbReference type="EMBL" id="CAF3864956.1"/>
    </source>
</evidence>
<organism evidence="2 3">
    <name type="scientific">Adineta steineri</name>
    <dbReference type="NCBI Taxonomy" id="433720"/>
    <lineage>
        <taxon>Eukaryota</taxon>
        <taxon>Metazoa</taxon>
        <taxon>Spiralia</taxon>
        <taxon>Gnathifera</taxon>
        <taxon>Rotifera</taxon>
        <taxon>Eurotatoria</taxon>
        <taxon>Bdelloidea</taxon>
        <taxon>Adinetida</taxon>
        <taxon>Adinetidae</taxon>
        <taxon>Adineta</taxon>
    </lineage>
</organism>
<dbReference type="EMBL" id="CAJOAY010001608">
    <property type="protein sequence ID" value="CAF3864956.1"/>
    <property type="molecule type" value="Genomic_DNA"/>
</dbReference>
<evidence type="ECO:0000313" key="3">
    <source>
        <dbReference type="Proteomes" id="UP000663881"/>
    </source>
</evidence>
<dbReference type="OrthoDB" id="10039418at2759"/>
<proteinExistence type="predicted"/>
<reference evidence="2" key="1">
    <citation type="submission" date="2021-02" db="EMBL/GenBank/DDBJ databases">
        <authorList>
            <person name="Nowell W R."/>
        </authorList>
    </citation>
    <scope>NUCLEOTIDE SEQUENCE</scope>
</reference>
<accession>A0A819FBH7</accession>